<evidence type="ECO:0000313" key="9">
    <source>
        <dbReference type="Proteomes" id="UP000327044"/>
    </source>
</evidence>
<feature type="transmembrane region" description="Helical" evidence="6">
    <location>
        <begin position="194"/>
        <end position="216"/>
    </location>
</feature>
<organism evidence="8 9">
    <name type="scientific">Photinus pyralis</name>
    <name type="common">Common eastern firefly</name>
    <name type="synonym">Lampyris pyralis</name>
    <dbReference type="NCBI Taxonomy" id="7054"/>
    <lineage>
        <taxon>Eukaryota</taxon>
        <taxon>Metazoa</taxon>
        <taxon>Ecdysozoa</taxon>
        <taxon>Arthropoda</taxon>
        <taxon>Hexapoda</taxon>
        <taxon>Insecta</taxon>
        <taxon>Pterygota</taxon>
        <taxon>Neoptera</taxon>
        <taxon>Endopterygota</taxon>
        <taxon>Coleoptera</taxon>
        <taxon>Polyphaga</taxon>
        <taxon>Elateriformia</taxon>
        <taxon>Elateroidea</taxon>
        <taxon>Lampyridae</taxon>
        <taxon>Lampyrinae</taxon>
        <taxon>Photinus</taxon>
    </lineage>
</organism>
<dbReference type="GO" id="GO:0016020">
    <property type="term" value="C:membrane"/>
    <property type="evidence" value="ECO:0007669"/>
    <property type="project" value="UniProtKB-SubCell"/>
</dbReference>
<proteinExistence type="predicted"/>
<evidence type="ECO:0000256" key="6">
    <source>
        <dbReference type="SAM" id="Phobius"/>
    </source>
</evidence>
<dbReference type="Pfam" id="PF07690">
    <property type="entry name" value="MFS_1"/>
    <property type="match status" value="2"/>
</dbReference>
<feature type="transmembrane region" description="Helical" evidence="6">
    <location>
        <begin position="444"/>
        <end position="463"/>
    </location>
</feature>
<keyword evidence="2" id="KW-0813">Transport</keyword>
<keyword evidence="9" id="KW-1185">Reference proteome</keyword>
<feature type="transmembrane region" description="Helical" evidence="6">
    <location>
        <begin position="409"/>
        <end position="432"/>
    </location>
</feature>
<evidence type="ECO:0000256" key="2">
    <source>
        <dbReference type="ARBA" id="ARBA00022448"/>
    </source>
</evidence>
<evidence type="ECO:0000256" key="4">
    <source>
        <dbReference type="ARBA" id="ARBA00022989"/>
    </source>
</evidence>
<reference evidence="8 9" key="1">
    <citation type="journal article" date="2018" name="Elife">
        <title>Firefly genomes illuminate parallel origins of bioluminescence in beetles.</title>
        <authorList>
            <person name="Fallon T.R."/>
            <person name="Lower S.E."/>
            <person name="Chang C.H."/>
            <person name="Bessho-Uehara M."/>
            <person name="Martin G.J."/>
            <person name="Bewick A.J."/>
            <person name="Behringer M."/>
            <person name="Debat H.J."/>
            <person name="Wong I."/>
            <person name="Day J.C."/>
            <person name="Suvorov A."/>
            <person name="Silva C.J."/>
            <person name="Stanger-Hall K.F."/>
            <person name="Hall D.W."/>
            <person name="Schmitz R.J."/>
            <person name="Nelson D.R."/>
            <person name="Lewis S.M."/>
            <person name="Shigenobu S."/>
            <person name="Bybee S.M."/>
            <person name="Larracuente A.M."/>
            <person name="Oba Y."/>
            <person name="Weng J.K."/>
        </authorList>
    </citation>
    <scope>NUCLEOTIDE SEQUENCE [LARGE SCALE GENOMIC DNA]</scope>
    <source>
        <strain evidence="8">1611_PpyrPB1</strain>
        <tissue evidence="8">Whole body</tissue>
    </source>
</reference>
<dbReference type="InterPro" id="IPR005829">
    <property type="entry name" value="Sugar_transporter_CS"/>
</dbReference>
<keyword evidence="4 6" id="KW-1133">Transmembrane helix</keyword>
<dbReference type="InterPro" id="IPR020846">
    <property type="entry name" value="MFS_dom"/>
</dbReference>
<feature type="domain" description="Major facilitator superfamily (MFS) profile" evidence="7">
    <location>
        <begin position="29"/>
        <end position="493"/>
    </location>
</feature>
<dbReference type="PANTHER" id="PTHR23511">
    <property type="entry name" value="SYNAPTIC VESICLE GLYCOPROTEIN 2"/>
    <property type="match status" value="1"/>
</dbReference>
<gene>
    <name evidence="8" type="ORF">PPYR_06077</name>
</gene>
<dbReference type="PROSITE" id="PS50850">
    <property type="entry name" value="MFS"/>
    <property type="match status" value="1"/>
</dbReference>
<comment type="subcellular location">
    <subcellularLocation>
        <location evidence="1">Membrane</location>
        <topology evidence="1">Multi-pass membrane protein</topology>
    </subcellularLocation>
</comment>
<dbReference type="PROSITE" id="PS00216">
    <property type="entry name" value="SUGAR_TRANSPORT_1"/>
    <property type="match status" value="1"/>
</dbReference>
<feature type="transmembrane region" description="Helical" evidence="6">
    <location>
        <begin position="72"/>
        <end position="89"/>
    </location>
</feature>
<feature type="transmembrane region" description="Helical" evidence="6">
    <location>
        <begin position="359"/>
        <end position="377"/>
    </location>
</feature>
<dbReference type="GO" id="GO:0022857">
    <property type="term" value="F:transmembrane transporter activity"/>
    <property type="evidence" value="ECO:0007669"/>
    <property type="project" value="InterPro"/>
</dbReference>
<feature type="transmembrane region" description="Helical" evidence="6">
    <location>
        <begin position="301"/>
        <end position="323"/>
    </location>
</feature>
<evidence type="ECO:0000256" key="1">
    <source>
        <dbReference type="ARBA" id="ARBA00004141"/>
    </source>
</evidence>
<dbReference type="AlphaFoldDB" id="A0A5N4ASM3"/>
<keyword evidence="3 6" id="KW-0812">Transmembrane</keyword>
<feature type="transmembrane region" description="Helical" evidence="6">
    <location>
        <begin position="469"/>
        <end position="488"/>
    </location>
</feature>
<feature type="transmembrane region" description="Helical" evidence="6">
    <location>
        <begin position="120"/>
        <end position="139"/>
    </location>
</feature>
<evidence type="ECO:0000256" key="3">
    <source>
        <dbReference type="ARBA" id="ARBA00022692"/>
    </source>
</evidence>
<sequence>MAVAVPLSFAAKCDQTISRTGFGLYNYFALGMSCACAFSQSTALSSLPFAIPLTICDDYALAPPYTVQGVDFSLYLGMAFGGSVLSSISDIVGRKSLIPITLIIIFGSTLACGFAHHFQTIFVCVFILGCGLQANANTVKIHLAEILPNKRRGTLLTFQDLFWSVGYVAGTLVAWLLTPAIVDHQKDAIRWATWRMIFGLSGMCSIIVSCASALLFPSPRYSILGRQFSEAADTLTRIYAINNSKHWETFSIGLDDLRGCIDEFDLHKHPEPISYSNRIAVSLRKIAIIISELFHQRFLKVTLLLIASKFVVIFDLLTVNVWLTQTVTNNSTDCTFVMTSLHGDNYGCKDAPDSHYGNLFALSVNVFIGQLILMALVERVGRRVVLVCGCATCGILSYIPTFIHNTYTARFVTSSSFLVGYSITDSALNIIIIESYPTAFRGTAYGCVQFFARFVGGILKMFLILPCEYSFILMGSLMLAGAVICYFLPEYRGKPMEE</sequence>
<dbReference type="InterPro" id="IPR011701">
    <property type="entry name" value="MFS"/>
</dbReference>
<name>A0A5N4ASM3_PHOPY</name>
<feature type="transmembrane region" description="Helical" evidence="6">
    <location>
        <begin position="384"/>
        <end position="403"/>
    </location>
</feature>
<dbReference type="SUPFAM" id="SSF103473">
    <property type="entry name" value="MFS general substrate transporter"/>
    <property type="match status" value="1"/>
</dbReference>
<evidence type="ECO:0000256" key="5">
    <source>
        <dbReference type="ARBA" id="ARBA00023136"/>
    </source>
</evidence>
<protein>
    <recommendedName>
        <fullName evidence="7">Major facilitator superfamily (MFS) profile domain-containing protein</fullName>
    </recommendedName>
</protein>
<dbReference type="Proteomes" id="UP000327044">
    <property type="component" value="Unassembled WGS sequence"/>
</dbReference>
<evidence type="ECO:0000313" key="8">
    <source>
        <dbReference type="EMBL" id="KAB0800337.1"/>
    </source>
</evidence>
<feature type="transmembrane region" description="Helical" evidence="6">
    <location>
        <begin position="160"/>
        <end position="182"/>
    </location>
</feature>
<dbReference type="Gene3D" id="1.20.1250.20">
    <property type="entry name" value="MFS general substrate transporter like domains"/>
    <property type="match status" value="1"/>
</dbReference>
<evidence type="ECO:0000259" key="7">
    <source>
        <dbReference type="PROSITE" id="PS50850"/>
    </source>
</evidence>
<dbReference type="OrthoDB" id="4139357at2759"/>
<dbReference type="PANTHER" id="PTHR23511:SF34">
    <property type="entry name" value="SYNAPTIC VESICLE GLYCOPROTEIN 2"/>
    <property type="match status" value="1"/>
</dbReference>
<keyword evidence="5 6" id="KW-0472">Membrane</keyword>
<dbReference type="InterPro" id="IPR036259">
    <property type="entry name" value="MFS_trans_sf"/>
</dbReference>
<accession>A0A5N4ASM3</accession>
<comment type="caution">
    <text evidence="8">The sequence shown here is derived from an EMBL/GenBank/DDBJ whole genome shotgun (WGS) entry which is preliminary data.</text>
</comment>
<dbReference type="InParanoid" id="A0A5N4ASM3"/>
<feature type="transmembrane region" description="Helical" evidence="6">
    <location>
        <begin position="96"/>
        <end position="114"/>
    </location>
</feature>
<dbReference type="EMBL" id="VVIM01000004">
    <property type="protein sequence ID" value="KAB0800337.1"/>
    <property type="molecule type" value="Genomic_DNA"/>
</dbReference>